<dbReference type="EMBL" id="JAHLJV010000002">
    <property type="protein sequence ID" value="KAK1599445.1"/>
    <property type="molecule type" value="Genomic_DNA"/>
</dbReference>
<organism evidence="1 2">
    <name type="scientific">Colletotrichum navitas</name>
    <dbReference type="NCBI Taxonomy" id="681940"/>
    <lineage>
        <taxon>Eukaryota</taxon>
        <taxon>Fungi</taxon>
        <taxon>Dikarya</taxon>
        <taxon>Ascomycota</taxon>
        <taxon>Pezizomycotina</taxon>
        <taxon>Sordariomycetes</taxon>
        <taxon>Hypocreomycetidae</taxon>
        <taxon>Glomerellales</taxon>
        <taxon>Glomerellaceae</taxon>
        <taxon>Colletotrichum</taxon>
        <taxon>Colletotrichum graminicola species complex</taxon>
    </lineage>
</organism>
<dbReference type="RefSeq" id="XP_060420034.1">
    <property type="nucleotide sequence ID" value="XM_060556489.1"/>
</dbReference>
<accession>A0AAD8QBB4</accession>
<reference evidence="1" key="1">
    <citation type="submission" date="2021-06" db="EMBL/GenBank/DDBJ databases">
        <title>Comparative genomics, transcriptomics and evolutionary studies reveal genomic signatures of adaptation to plant cell wall in hemibiotrophic fungi.</title>
        <authorList>
            <consortium name="DOE Joint Genome Institute"/>
            <person name="Baroncelli R."/>
            <person name="Diaz J.F."/>
            <person name="Benocci T."/>
            <person name="Peng M."/>
            <person name="Battaglia E."/>
            <person name="Haridas S."/>
            <person name="Andreopoulos W."/>
            <person name="Labutti K."/>
            <person name="Pangilinan J."/>
            <person name="Floch G.L."/>
            <person name="Makela M.R."/>
            <person name="Henrissat B."/>
            <person name="Grigoriev I.V."/>
            <person name="Crouch J.A."/>
            <person name="De Vries R.P."/>
            <person name="Sukno S.A."/>
            <person name="Thon M.R."/>
        </authorList>
    </citation>
    <scope>NUCLEOTIDE SEQUENCE</scope>
    <source>
        <strain evidence="1">CBS 125086</strain>
    </source>
</reference>
<evidence type="ECO:0000313" key="1">
    <source>
        <dbReference type="EMBL" id="KAK1599445.1"/>
    </source>
</evidence>
<proteinExistence type="predicted"/>
<dbReference type="GeneID" id="85440729"/>
<keyword evidence="2" id="KW-1185">Reference proteome</keyword>
<gene>
    <name evidence="1" type="ORF">LY79DRAFT_535111</name>
</gene>
<feature type="non-terminal residue" evidence="1">
    <location>
        <position position="105"/>
    </location>
</feature>
<dbReference type="AlphaFoldDB" id="A0AAD8QBB4"/>
<sequence length="105" mass="11853">MRLRAPTSVSLSWFVAAHAQPWLGGRREGEKKRLIYWDVSRLFVARLGVCMCVPLAGSRFSGDVGKAIRGWGYPPSCSCFNKQDVALYLNYGTRTNNTYIITYMP</sequence>
<evidence type="ECO:0000313" key="2">
    <source>
        <dbReference type="Proteomes" id="UP001230504"/>
    </source>
</evidence>
<comment type="caution">
    <text evidence="1">The sequence shown here is derived from an EMBL/GenBank/DDBJ whole genome shotgun (WGS) entry which is preliminary data.</text>
</comment>
<protein>
    <submittedName>
        <fullName evidence="1">Uncharacterized protein</fullName>
    </submittedName>
</protein>
<name>A0AAD8QBB4_9PEZI</name>
<dbReference type="Proteomes" id="UP001230504">
    <property type="component" value="Unassembled WGS sequence"/>
</dbReference>